<dbReference type="EMBL" id="CVTF01000112">
    <property type="protein sequence ID" value="CRY99922.1"/>
    <property type="molecule type" value="Genomic_DNA"/>
</dbReference>
<evidence type="ECO:0000313" key="1">
    <source>
        <dbReference type="EMBL" id="CRY99922.1"/>
    </source>
</evidence>
<name>A0A0H5QD61_NEIMI</name>
<proteinExistence type="predicted"/>
<dbReference type="Proteomes" id="UP000182715">
    <property type="component" value="Unassembled WGS sequence"/>
</dbReference>
<evidence type="ECO:0000313" key="2">
    <source>
        <dbReference type="Proteomes" id="UP000182715"/>
    </source>
</evidence>
<protein>
    <submittedName>
        <fullName evidence="1">Uncharacterized protein</fullName>
    </submittedName>
</protein>
<sequence length="41" mass="4662">MVCRTMPSEREITLRKQADLIMRSACPVGQCAFSAANFSWR</sequence>
<accession>A0A0H5QD61</accession>
<organism evidence="1 2">
    <name type="scientific">Neisseria meningitidis serogroup B</name>
    <dbReference type="NCBI Taxonomy" id="491"/>
    <lineage>
        <taxon>Bacteria</taxon>
        <taxon>Pseudomonadati</taxon>
        <taxon>Pseudomonadota</taxon>
        <taxon>Betaproteobacteria</taxon>
        <taxon>Neisseriales</taxon>
        <taxon>Neisseriaceae</taxon>
        <taxon>Neisseria</taxon>
    </lineage>
</organism>
<dbReference type="AlphaFoldDB" id="A0A0H5QD61"/>
<reference evidence="1 2" key="1">
    <citation type="submission" date="2014-11" db="EMBL/GenBank/DDBJ databases">
        <authorList>
            <person name="Diene M.Seydina."/>
        </authorList>
    </citation>
    <scope>NUCLEOTIDE SEQUENCE [LARGE SCALE GENOMIC DNA]</scope>
    <source>
        <strain evidence="1 2">Neisseria meningitidis CHUV</strain>
    </source>
</reference>